<feature type="domain" description="Coenzyme Q-binding protein COQ10 START" evidence="4">
    <location>
        <begin position="83"/>
        <end position="211"/>
    </location>
</feature>
<gene>
    <name evidence="5" type="ORF">WJX75_009669</name>
</gene>
<comment type="subunit">
    <text evidence="2">Interacts with coenzyme Q.</text>
</comment>
<accession>A0ABR2YK55</accession>
<comment type="caution">
    <text evidence="5">The sequence shown here is derived from an EMBL/GenBank/DDBJ whole genome shotgun (WGS) entry which is preliminary data.</text>
</comment>
<evidence type="ECO:0000256" key="3">
    <source>
        <dbReference type="ARBA" id="ARBA00024947"/>
    </source>
</evidence>
<comment type="function">
    <text evidence="3">Required for the function of coenzyme Q in the respiratory chain. May serve as a chaperone or may be involved in the transport of Q6 from its site of synthesis to the catalytic sites of the respiratory complexes.</text>
</comment>
<evidence type="ECO:0000259" key="4">
    <source>
        <dbReference type="Pfam" id="PF03364"/>
    </source>
</evidence>
<dbReference type="PANTHER" id="PTHR12901:SF10">
    <property type="entry name" value="COENZYME Q-BINDING PROTEIN COQ10, MITOCHONDRIAL"/>
    <property type="match status" value="1"/>
</dbReference>
<dbReference type="SUPFAM" id="SSF55961">
    <property type="entry name" value="Bet v1-like"/>
    <property type="match status" value="1"/>
</dbReference>
<dbReference type="PANTHER" id="PTHR12901">
    <property type="entry name" value="SPERM PROTEIN HOMOLOG"/>
    <property type="match status" value="1"/>
</dbReference>
<protein>
    <recommendedName>
        <fullName evidence="4">Coenzyme Q-binding protein COQ10 START domain-containing protein</fullName>
    </recommendedName>
</protein>
<reference evidence="5 6" key="1">
    <citation type="journal article" date="2024" name="Nat. Commun.">
        <title>Phylogenomics reveals the evolutionary origins of lichenization in chlorophyte algae.</title>
        <authorList>
            <person name="Puginier C."/>
            <person name="Libourel C."/>
            <person name="Otte J."/>
            <person name="Skaloud P."/>
            <person name="Haon M."/>
            <person name="Grisel S."/>
            <person name="Petersen M."/>
            <person name="Berrin J.G."/>
            <person name="Delaux P.M."/>
            <person name="Dal Grande F."/>
            <person name="Keller J."/>
        </authorList>
    </citation>
    <scope>NUCLEOTIDE SEQUENCE [LARGE SCALE GENOMIC DNA]</scope>
    <source>
        <strain evidence="5 6">SAG 216-7</strain>
    </source>
</reference>
<keyword evidence="6" id="KW-1185">Reference proteome</keyword>
<name>A0ABR2YK55_9CHLO</name>
<evidence type="ECO:0000313" key="5">
    <source>
        <dbReference type="EMBL" id="KAK9906882.1"/>
    </source>
</evidence>
<evidence type="ECO:0000313" key="6">
    <source>
        <dbReference type="Proteomes" id="UP001491310"/>
    </source>
</evidence>
<dbReference type="EMBL" id="JALJOT010000010">
    <property type="protein sequence ID" value="KAK9906882.1"/>
    <property type="molecule type" value="Genomic_DNA"/>
</dbReference>
<evidence type="ECO:0000256" key="1">
    <source>
        <dbReference type="ARBA" id="ARBA00006885"/>
    </source>
</evidence>
<dbReference type="InterPro" id="IPR023393">
    <property type="entry name" value="START-like_dom_sf"/>
</dbReference>
<dbReference type="Proteomes" id="UP001491310">
    <property type="component" value="Unassembled WGS sequence"/>
</dbReference>
<evidence type="ECO:0000256" key="2">
    <source>
        <dbReference type="ARBA" id="ARBA00011814"/>
    </source>
</evidence>
<comment type="similarity">
    <text evidence="1">Belongs to the COQ10 family.</text>
</comment>
<dbReference type="InterPro" id="IPR044996">
    <property type="entry name" value="COQ10-like"/>
</dbReference>
<proteinExistence type="inferred from homology"/>
<dbReference type="CDD" id="cd07813">
    <property type="entry name" value="COQ10p_like"/>
    <property type="match status" value="1"/>
</dbReference>
<organism evidence="5 6">
    <name type="scientific">Coccomyxa subellipsoidea</name>
    <dbReference type="NCBI Taxonomy" id="248742"/>
    <lineage>
        <taxon>Eukaryota</taxon>
        <taxon>Viridiplantae</taxon>
        <taxon>Chlorophyta</taxon>
        <taxon>core chlorophytes</taxon>
        <taxon>Trebouxiophyceae</taxon>
        <taxon>Trebouxiophyceae incertae sedis</taxon>
        <taxon>Coccomyxaceae</taxon>
        <taxon>Coccomyxa</taxon>
    </lineage>
</organism>
<dbReference type="InterPro" id="IPR005031">
    <property type="entry name" value="COQ10_START"/>
</dbReference>
<sequence>MPASGSAGYFEAGINAGYTQRYLHSQRPLCTLGRAAEAFLSDGTAPSRDLLKGLHVYQQRRGAFGLPNLNGDTSKRYQERRLIGYSPKQLYDVVAAVEHYKEFVPWCQRSKIIQERLPDYVEAELEVGFKLFVERYTSQVHLHRPGKVVSHVYDSTLFDHLDSTWEFKPGPTPSSTWLYFSVDFAFKSPLYRHIASVFFDEVVKHMMGAFEGRCKQLYGTSAFAKRPPAAQKIQPA</sequence>
<dbReference type="Pfam" id="PF03364">
    <property type="entry name" value="Polyketide_cyc"/>
    <property type="match status" value="1"/>
</dbReference>
<dbReference type="Gene3D" id="3.30.530.20">
    <property type="match status" value="1"/>
</dbReference>